<dbReference type="InterPro" id="IPR017932">
    <property type="entry name" value="GATase_2_dom"/>
</dbReference>
<sequence>MCSLFGLIDFDNALTAKKKNKILNTLANVCECRGTDATGIAYNLGGNLKIYKRPVPAHKLNICVPDSVKTIMGHTRMTTQGSALNHNPLAACLIASRFLYHKFSLSGGKYYGKKIITQRIRKRQHC</sequence>
<dbReference type="Proteomes" id="UP000886808">
    <property type="component" value="Unassembled WGS sequence"/>
</dbReference>
<protein>
    <recommendedName>
        <fullName evidence="1">Glutamine amidotransferase type-2 domain-containing protein</fullName>
    </recommendedName>
</protein>
<reference evidence="2" key="2">
    <citation type="submission" date="2021-04" db="EMBL/GenBank/DDBJ databases">
        <authorList>
            <person name="Gilroy R."/>
        </authorList>
    </citation>
    <scope>NUCLEOTIDE SEQUENCE</scope>
    <source>
        <strain evidence="2">CHK193-4272</strain>
    </source>
</reference>
<reference evidence="2" key="1">
    <citation type="journal article" date="2021" name="PeerJ">
        <title>Extensive microbial diversity within the chicken gut microbiome revealed by metagenomics and culture.</title>
        <authorList>
            <person name="Gilroy R."/>
            <person name="Ravi A."/>
            <person name="Getino M."/>
            <person name="Pursley I."/>
            <person name="Horton D.L."/>
            <person name="Alikhan N.F."/>
            <person name="Baker D."/>
            <person name="Gharbi K."/>
            <person name="Hall N."/>
            <person name="Watson M."/>
            <person name="Adriaenssens E.M."/>
            <person name="Foster-Nyarko E."/>
            <person name="Jarju S."/>
            <person name="Secka A."/>
            <person name="Antonio M."/>
            <person name="Oren A."/>
            <person name="Chaudhuri R.R."/>
            <person name="La Ragione R."/>
            <person name="Hildebrand F."/>
            <person name="Pallen M.J."/>
        </authorList>
    </citation>
    <scope>NUCLEOTIDE SEQUENCE</scope>
    <source>
        <strain evidence="2">CHK193-4272</strain>
    </source>
</reference>
<accession>A0A9D1TJJ1</accession>
<dbReference type="PROSITE" id="PS51278">
    <property type="entry name" value="GATASE_TYPE_2"/>
    <property type="match status" value="1"/>
</dbReference>
<evidence type="ECO:0000313" key="2">
    <source>
        <dbReference type="EMBL" id="HIV63075.1"/>
    </source>
</evidence>
<evidence type="ECO:0000259" key="1">
    <source>
        <dbReference type="PROSITE" id="PS51278"/>
    </source>
</evidence>
<gene>
    <name evidence="2" type="ORF">H9746_09615</name>
</gene>
<dbReference type="Gene3D" id="3.60.20.10">
    <property type="entry name" value="Glutamine Phosphoribosylpyrophosphate, subunit 1, domain 1"/>
    <property type="match status" value="1"/>
</dbReference>
<organism evidence="2 3">
    <name type="scientific">Candidatus Butyricicoccus avistercoris</name>
    <dbReference type="NCBI Taxonomy" id="2838518"/>
    <lineage>
        <taxon>Bacteria</taxon>
        <taxon>Bacillati</taxon>
        <taxon>Bacillota</taxon>
        <taxon>Clostridia</taxon>
        <taxon>Eubacteriales</taxon>
        <taxon>Butyricicoccaceae</taxon>
        <taxon>Butyricicoccus</taxon>
    </lineage>
</organism>
<dbReference type="SUPFAM" id="SSF56235">
    <property type="entry name" value="N-terminal nucleophile aminohydrolases (Ntn hydrolases)"/>
    <property type="match status" value="1"/>
</dbReference>
<feature type="domain" description="Glutamine amidotransferase type-2" evidence="1">
    <location>
        <begin position="2"/>
        <end position="126"/>
    </location>
</feature>
<evidence type="ECO:0000313" key="3">
    <source>
        <dbReference type="Proteomes" id="UP000886808"/>
    </source>
</evidence>
<dbReference type="AlphaFoldDB" id="A0A9D1TJJ1"/>
<proteinExistence type="predicted"/>
<name>A0A9D1TJJ1_9FIRM</name>
<dbReference type="InterPro" id="IPR029055">
    <property type="entry name" value="Ntn_hydrolases_N"/>
</dbReference>
<dbReference type="EMBL" id="DXIE01000057">
    <property type="protein sequence ID" value="HIV63075.1"/>
    <property type="molecule type" value="Genomic_DNA"/>
</dbReference>
<comment type="caution">
    <text evidence="2">The sequence shown here is derived from an EMBL/GenBank/DDBJ whole genome shotgun (WGS) entry which is preliminary data.</text>
</comment>